<dbReference type="InterPro" id="IPR008538">
    <property type="entry name" value="Uma2"/>
</dbReference>
<dbReference type="AlphaFoldDB" id="A0A348AEX8"/>
<dbReference type="InterPro" id="IPR012296">
    <property type="entry name" value="Nuclease_put_TT1808"/>
</dbReference>
<dbReference type="PANTHER" id="PTHR36558:SF1">
    <property type="entry name" value="RESTRICTION ENDONUCLEASE DOMAIN-CONTAINING PROTEIN-RELATED"/>
    <property type="match status" value="1"/>
</dbReference>
<protein>
    <recommendedName>
        <fullName evidence="1">Putative restriction endonuclease domain-containing protein</fullName>
    </recommendedName>
</protein>
<reference evidence="2 3" key="1">
    <citation type="journal article" date="2018" name="Int. J. Syst. Evol. Microbiol.">
        <title>Methylomusa anaerophila gen. nov., sp. nov., an anaerobic methanol-utilizing bacterium isolated from a microbial fuel cell.</title>
        <authorList>
            <person name="Amano N."/>
            <person name="Yamamuro A."/>
            <person name="Miyahara M."/>
            <person name="Kouzuma A."/>
            <person name="Abe T."/>
            <person name="Watanabe K."/>
        </authorList>
    </citation>
    <scope>NUCLEOTIDE SEQUENCE [LARGE SCALE GENOMIC DNA]</scope>
    <source>
        <strain evidence="2 3">MMFC1</strain>
    </source>
</reference>
<accession>A0A348AEX8</accession>
<organism evidence="2 3">
    <name type="scientific">Methylomusa anaerophila</name>
    <dbReference type="NCBI Taxonomy" id="1930071"/>
    <lineage>
        <taxon>Bacteria</taxon>
        <taxon>Bacillati</taxon>
        <taxon>Bacillota</taxon>
        <taxon>Negativicutes</taxon>
        <taxon>Selenomonadales</taxon>
        <taxon>Sporomusaceae</taxon>
        <taxon>Methylomusa</taxon>
    </lineage>
</organism>
<dbReference type="InterPro" id="IPR011335">
    <property type="entry name" value="Restrct_endonuc-II-like"/>
</dbReference>
<dbReference type="Pfam" id="PF05685">
    <property type="entry name" value="Uma2"/>
    <property type="match status" value="1"/>
</dbReference>
<dbReference type="SUPFAM" id="SSF52980">
    <property type="entry name" value="Restriction endonuclease-like"/>
    <property type="match status" value="1"/>
</dbReference>
<dbReference type="Proteomes" id="UP000276437">
    <property type="component" value="Chromosome"/>
</dbReference>
<feature type="domain" description="Putative restriction endonuclease" evidence="1">
    <location>
        <begin position="15"/>
        <end position="188"/>
    </location>
</feature>
<proteinExistence type="predicted"/>
<evidence type="ECO:0000259" key="1">
    <source>
        <dbReference type="Pfam" id="PF05685"/>
    </source>
</evidence>
<dbReference type="OrthoDB" id="9798254at2"/>
<dbReference type="EMBL" id="AP018449">
    <property type="protein sequence ID" value="BBB89626.1"/>
    <property type="molecule type" value="Genomic_DNA"/>
</dbReference>
<dbReference type="Gene3D" id="3.90.1570.10">
    <property type="entry name" value="tt1808, chain A"/>
    <property type="match status" value="1"/>
</dbReference>
<keyword evidence="3" id="KW-1185">Reference proteome</keyword>
<gene>
    <name evidence="2" type="ORF">MAMMFC1_00259</name>
</gene>
<dbReference type="RefSeq" id="WP_126305770.1">
    <property type="nucleotide sequence ID" value="NZ_AP018449.1"/>
</dbReference>
<dbReference type="KEGG" id="mana:MAMMFC1_00259"/>
<dbReference type="PANTHER" id="PTHR36558">
    <property type="entry name" value="GLR1098 PROTEIN"/>
    <property type="match status" value="1"/>
</dbReference>
<name>A0A348AEX8_9FIRM</name>
<evidence type="ECO:0000313" key="3">
    <source>
        <dbReference type="Proteomes" id="UP000276437"/>
    </source>
</evidence>
<sequence length="199" mass="23001">MGSNAIRNDRVYTYADYLNWPENERWEIIDGVAYMMAPPSTEHQRIVGRLFNEFANHLNLKGKTCEVFIAPFGVTFDKQTSNDKNTYAVEPDITVICDKSNITEKGCKGSPDLIIEVLSPATASIDIIKKRRLYEQNGVLEYWIVDPVHQIISRLYLNEELSKYRESEYFSRDNTITPIIFPELQINLKDIFPETQKQG</sequence>
<dbReference type="CDD" id="cd06260">
    <property type="entry name" value="DUF820-like"/>
    <property type="match status" value="1"/>
</dbReference>
<evidence type="ECO:0000313" key="2">
    <source>
        <dbReference type="EMBL" id="BBB89626.1"/>
    </source>
</evidence>